<comment type="caution">
    <text evidence="1">The sequence shown here is derived from an EMBL/GenBank/DDBJ whole genome shotgun (WGS) entry which is preliminary data.</text>
</comment>
<gene>
    <name evidence="1" type="ORF">QX233_19925</name>
</gene>
<reference evidence="1" key="1">
    <citation type="submission" date="2023-06" db="EMBL/GenBank/DDBJ databases">
        <title>Two Chryseobacterium gambrini strains from China.</title>
        <authorList>
            <person name="Zeng J."/>
            <person name="Wu Y."/>
        </authorList>
    </citation>
    <scope>NUCLEOTIDE SEQUENCE</scope>
    <source>
        <strain evidence="1">SQ219</strain>
    </source>
</reference>
<protein>
    <submittedName>
        <fullName evidence="1">Uncharacterized protein</fullName>
    </submittedName>
</protein>
<dbReference type="InterPro" id="IPR058074">
    <property type="entry name" value="Bacteriocin-like"/>
</dbReference>
<evidence type="ECO:0000313" key="2">
    <source>
        <dbReference type="Proteomes" id="UP001225933"/>
    </source>
</evidence>
<proteinExistence type="predicted"/>
<evidence type="ECO:0000313" key="1">
    <source>
        <dbReference type="EMBL" id="MDN4014745.1"/>
    </source>
</evidence>
<dbReference type="EMBL" id="JAUHGV010000035">
    <property type="protein sequence ID" value="MDN4014745.1"/>
    <property type="molecule type" value="Genomic_DNA"/>
</dbReference>
<name>A0AAJ1R6A5_9FLAO</name>
<dbReference type="NCBIfam" id="NF047798">
    <property type="entry name" value="leader_Chryseo"/>
    <property type="match status" value="1"/>
</dbReference>
<dbReference type="AlphaFoldDB" id="A0AAJ1R6A5"/>
<accession>A0AAJ1R6A5</accession>
<dbReference type="RefSeq" id="WP_214588768.1">
    <property type="nucleotide sequence ID" value="NZ_JAUHGV010000035.1"/>
</dbReference>
<organism evidence="1 2">
    <name type="scientific">Chryseobacterium gambrini</name>
    <dbReference type="NCBI Taxonomy" id="373672"/>
    <lineage>
        <taxon>Bacteria</taxon>
        <taxon>Pseudomonadati</taxon>
        <taxon>Bacteroidota</taxon>
        <taxon>Flavobacteriia</taxon>
        <taxon>Flavobacteriales</taxon>
        <taxon>Weeksellaceae</taxon>
        <taxon>Chryseobacterium group</taxon>
        <taxon>Chryseobacterium</taxon>
    </lineage>
</organism>
<dbReference type="Proteomes" id="UP001225933">
    <property type="component" value="Unassembled WGS sequence"/>
</dbReference>
<sequence>MKNLKKLTREAQKAIVGKGVQSCPPTGCYNFYLSDGDSTCIASGCPNDYGTIVTVNGRSQCCF</sequence>